<evidence type="ECO:0000313" key="5">
    <source>
        <dbReference type="Proteomes" id="UP000252415"/>
    </source>
</evidence>
<dbReference type="SMART" id="SM00267">
    <property type="entry name" value="GGDEF"/>
    <property type="match status" value="1"/>
</dbReference>
<dbReference type="InterPro" id="IPR000700">
    <property type="entry name" value="PAS-assoc_C"/>
</dbReference>
<dbReference type="InterPro" id="IPR000160">
    <property type="entry name" value="GGDEF_dom"/>
</dbReference>
<proteinExistence type="predicted"/>
<dbReference type="InterPro" id="IPR035919">
    <property type="entry name" value="EAL_sf"/>
</dbReference>
<dbReference type="NCBIfam" id="TIGR00229">
    <property type="entry name" value="sensory_box"/>
    <property type="match status" value="1"/>
</dbReference>
<dbReference type="Pfam" id="PF00563">
    <property type="entry name" value="EAL"/>
    <property type="match status" value="1"/>
</dbReference>
<evidence type="ECO:0000259" key="3">
    <source>
        <dbReference type="PROSITE" id="PS50887"/>
    </source>
</evidence>
<dbReference type="EMBL" id="QPJD01000007">
    <property type="protein sequence ID" value="RCW47932.1"/>
    <property type="molecule type" value="Genomic_DNA"/>
</dbReference>
<evidence type="ECO:0000259" key="2">
    <source>
        <dbReference type="PROSITE" id="PS50883"/>
    </source>
</evidence>
<comment type="caution">
    <text evidence="4">The sequence shown here is derived from an EMBL/GenBank/DDBJ whole genome shotgun (WGS) entry which is preliminary data.</text>
</comment>
<keyword evidence="5" id="KW-1185">Reference proteome</keyword>
<dbReference type="RefSeq" id="WP_181873490.1">
    <property type="nucleotide sequence ID" value="NZ_QPJD01000007.1"/>
</dbReference>
<dbReference type="SMART" id="SM00052">
    <property type="entry name" value="EAL"/>
    <property type="match status" value="1"/>
</dbReference>
<dbReference type="SUPFAM" id="SSF141868">
    <property type="entry name" value="EAL domain-like"/>
    <property type="match status" value="1"/>
</dbReference>
<sequence length="546" mass="62306">MEPAKIVQILHSLPPMLDEIEDSIYIMKVDEKDFRYYYVNHAATRFSGITMDAVGLTFFDENPDRMANYLHKKYSKVLSERKTVKYEDGFVMPNGKISGESILTPIFDENDNIAFVFCVTRDITERKEHENMLRYFANHDDLTKLFNRRYLLEHVVLPASIHLLDLDYFKNINDTFGHDAGDTVLVEVANRLNQKFGSAHTLARLGGDEFIIASSEGADSPEWLAERIIEIFLAPFAVNDRQMKINVSVGIAIRRNYENIQTLLKQADIALYRAKGEGRKRYHVYEASSKYDHVENFIHELELSNAIERGELELQYQSIYSPVLQKITGVEALLRWNHADAGSVSPGDFIPVAEATGLIIPIGYWVIRQACRDWHKFKETFGNEFKVAVNISKVQLNEHDFIDQIFKILESERVSPHVIVLEITESTVIHNLQAVQETLRKLRKEGFTISLDDFGTGYSSLSMLTLLPIDNLKIDRSFIQDMNQALVSSVLVMATALNLKVIVEGVEDINQFKILEAMNCWGLQGYFISKPVEQSLVPVNFAASVH</sequence>
<accession>A0A368W1Y3</accession>
<dbReference type="CDD" id="cd01949">
    <property type="entry name" value="GGDEF"/>
    <property type="match status" value="1"/>
</dbReference>
<feature type="domain" description="GGDEF" evidence="3">
    <location>
        <begin position="157"/>
        <end position="287"/>
    </location>
</feature>
<name>A0A368W1Y3_9BACL</name>
<feature type="domain" description="PAC" evidence="1">
    <location>
        <begin position="84"/>
        <end position="135"/>
    </location>
</feature>
<reference evidence="4 5" key="1">
    <citation type="submission" date="2018-07" db="EMBL/GenBank/DDBJ databases">
        <title>Genomic Encyclopedia of Type Strains, Phase III (KMG-III): the genomes of soil and plant-associated and newly described type strains.</title>
        <authorList>
            <person name="Whitman W."/>
        </authorList>
    </citation>
    <scope>NUCLEOTIDE SEQUENCE [LARGE SCALE GENOMIC DNA]</scope>
    <source>
        <strain evidence="4 5">CECT 7506</strain>
    </source>
</reference>
<dbReference type="SUPFAM" id="SSF55073">
    <property type="entry name" value="Nucleotide cyclase"/>
    <property type="match status" value="1"/>
</dbReference>
<dbReference type="PROSITE" id="PS50883">
    <property type="entry name" value="EAL"/>
    <property type="match status" value="1"/>
</dbReference>
<dbReference type="InterPro" id="IPR035965">
    <property type="entry name" value="PAS-like_dom_sf"/>
</dbReference>
<dbReference type="InterPro" id="IPR000014">
    <property type="entry name" value="PAS"/>
</dbReference>
<dbReference type="Gene3D" id="3.30.450.20">
    <property type="entry name" value="PAS domain"/>
    <property type="match status" value="1"/>
</dbReference>
<evidence type="ECO:0000259" key="1">
    <source>
        <dbReference type="PROSITE" id="PS50113"/>
    </source>
</evidence>
<dbReference type="PROSITE" id="PS50113">
    <property type="entry name" value="PAC"/>
    <property type="match status" value="1"/>
</dbReference>
<dbReference type="CDD" id="cd01948">
    <property type="entry name" value="EAL"/>
    <property type="match status" value="1"/>
</dbReference>
<dbReference type="InterPro" id="IPR043128">
    <property type="entry name" value="Rev_trsase/Diguanyl_cyclase"/>
</dbReference>
<dbReference type="AlphaFoldDB" id="A0A368W1Y3"/>
<dbReference type="Pfam" id="PF00990">
    <property type="entry name" value="GGDEF"/>
    <property type="match status" value="1"/>
</dbReference>
<dbReference type="Pfam" id="PF08448">
    <property type="entry name" value="PAS_4"/>
    <property type="match status" value="1"/>
</dbReference>
<dbReference type="InterPro" id="IPR013656">
    <property type="entry name" value="PAS_4"/>
</dbReference>
<dbReference type="PANTHER" id="PTHR44757:SF2">
    <property type="entry name" value="BIOFILM ARCHITECTURE MAINTENANCE PROTEIN MBAA"/>
    <property type="match status" value="1"/>
</dbReference>
<protein>
    <submittedName>
        <fullName evidence="4">PAS domain S-box-containing protein/diguanylate cyclase (GGDEF)-like protein</fullName>
    </submittedName>
</protein>
<dbReference type="Gene3D" id="3.30.70.270">
    <property type="match status" value="1"/>
</dbReference>
<dbReference type="PANTHER" id="PTHR44757">
    <property type="entry name" value="DIGUANYLATE CYCLASE DGCP"/>
    <property type="match status" value="1"/>
</dbReference>
<organism evidence="4 5">
    <name type="scientific">Paenibacillus prosopidis</name>
    <dbReference type="NCBI Taxonomy" id="630520"/>
    <lineage>
        <taxon>Bacteria</taxon>
        <taxon>Bacillati</taxon>
        <taxon>Bacillota</taxon>
        <taxon>Bacilli</taxon>
        <taxon>Bacillales</taxon>
        <taxon>Paenibacillaceae</taxon>
        <taxon>Paenibacillus</taxon>
    </lineage>
</organism>
<dbReference type="Proteomes" id="UP000252415">
    <property type="component" value="Unassembled WGS sequence"/>
</dbReference>
<dbReference type="InterPro" id="IPR029787">
    <property type="entry name" value="Nucleotide_cyclase"/>
</dbReference>
<dbReference type="InterPro" id="IPR052155">
    <property type="entry name" value="Biofilm_reg_signaling"/>
</dbReference>
<evidence type="ECO:0000313" key="4">
    <source>
        <dbReference type="EMBL" id="RCW47932.1"/>
    </source>
</evidence>
<feature type="domain" description="EAL" evidence="2">
    <location>
        <begin position="296"/>
        <end position="545"/>
    </location>
</feature>
<dbReference type="SUPFAM" id="SSF55785">
    <property type="entry name" value="PYP-like sensor domain (PAS domain)"/>
    <property type="match status" value="1"/>
</dbReference>
<dbReference type="Gene3D" id="3.20.20.450">
    <property type="entry name" value="EAL domain"/>
    <property type="match status" value="1"/>
</dbReference>
<gene>
    <name evidence="4" type="ORF">DFP97_107134</name>
</gene>
<dbReference type="NCBIfam" id="TIGR00254">
    <property type="entry name" value="GGDEF"/>
    <property type="match status" value="1"/>
</dbReference>
<dbReference type="InterPro" id="IPR001633">
    <property type="entry name" value="EAL_dom"/>
</dbReference>
<dbReference type="PROSITE" id="PS50887">
    <property type="entry name" value="GGDEF"/>
    <property type="match status" value="1"/>
</dbReference>